<organism evidence="3">
    <name type="scientific">uncultured Eubacteriales bacterium</name>
    <dbReference type="NCBI Taxonomy" id="172733"/>
    <lineage>
        <taxon>Bacteria</taxon>
        <taxon>Bacillati</taxon>
        <taxon>Bacillota</taxon>
        <taxon>Clostridia</taxon>
        <taxon>Eubacteriales</taxon>
        <taxon>environmental samples</taxon>
    </lineage>
</organism>
<gene>
    <name evidence="3" type="ORF">KL86CLO1_11959</name>
</gene>
<feature type="compositionally biased region" description="Low complexity" evidence="1">
    <location>
        <begin position="51"/>
        <end position="63"/>
    </location>
</feature>
<dbReference type="InterPro" id="IPR027954">
    <property type="entry name" value="Transcobalamin-like_C"/>
</dbReference>
<dbReference type="EMBL" id="FLUN01000001">
    <property type="protein sequence ID" value="SBW04862.1"/>
    <property type="molecule type" value="Genomic_DNA"/>
</dbReference>
<feature type="compositionally biased region" description="Low complexity" evidence="1">
    <location>
        <begin position="71"/>
        <end position="84"/>
    </location>
</feature>
<feature type="domain" description="Transcobalamin-like C-terminal" evidence="2">
    <location>
        <begin position="219"/>
        <end position="296"/>
    </location>
</feature>
<name>A0A212JZS2_9FIRM</name>
<reference evidence="3" key="1">
    <citation type="submission" date="2016-04" db="EMBL/GenBank/DDBJ databases">
        <authorList>
            <person name="Evans L.H."/>
            <person name="Alamgir A."/>
            <person name="Owens N."/>
            <person name="Weber N.D."/>
            <person name="Virtaneva K."/>
            <person name="Barbian K."/>
            <person name="Babar A."/>
            <person name="Rosenke K."/>
        </authorList>
    </citation>
    <scope>NUCLEOTIDE SEQUENCE</scope>
    <source>
        <strain evidence="3">86</strain>
    </source>
</reference>
<dbReference type="AlphaFoldDB" id="A0A212JZS2"/>
<evidence type="ECO:0000256" key="1">
    <source>
        <dbReference type="SAM" id="MobiDB-lite"/>
    </source>
</evidence>
<accession>A0A212JZS2</accession>
<dbReference type="Gene3D" id="2.170.130.30">
    <property type="match status" value="1"/>
</dbReference>
<protein>
    <recommendedName>
        <fullName evidence="2">Transcobalamin-like C-terminal domain-containing protein</fullName>
    </recommendedName>
</protein>
<dbReference type="Pfam" id="PF14478">
    <property type="entry name" value="DUF4430"/>
    <property type="match status" value="1"/>
</dbReference>
<sequence>MWWKKNKWKVMLPAAVLAVLAFAFWYGGSAPGLQGWTVGIPVPSPSVEAVTPRPSAPAETPEPTETPGPTPEAVTPGPAETAEPSPSPSLFPADGLASRPSGEEGRLTVEEKTALAAEIAGGSSAAVQDGDAEYSQTQGMEINPTTGKDKYLTDPVPEGKPLPVEPQNVTISATAYTCTLSVRCDTILNNMDWLDSNKAELVPEDGVIFPATEVTFYEGESVFNVLLREMKRAKIHMEFENTPIYNSAYIEGINNLYEFDCGELSGWMYKVNDWFPNYGCSRYALKPGDVVEWVYTCDLGVDVGGYYAAR</sequence>
<feature type="region of interest" description="Disordered" evidence="1">
    <location>
        <begin position="47"/>
        <end position="149"/>
    </location>
</feature>
<evidence type="ECO:0000259" key="2">
    <source>
        <dbReference type="Pfam" id="PF14478"/>
    </source>
</evidence>
<feature type="compositionally biased region" description="Polar residues" evidence="1">
    <location>
        <begin position="134"/>
        <end position="146"/>
    </location>
</feature>
<feature type="compositionally biased region" description="Basic and acidic residues" evidence="1">
    <location>
        <begin position="101"/>
        <end position="113"/>
    </location>
</feature>
<evidence type="ECO:0000313" key="3">
    <source>
        <dbReference type="EMBL" id="SBW04862.1"/>
    </source>
</evidence>
<proteinExistence type="predicted"/>